<sequence length="222" mass="24179">MTAQSINLAGQTLDLLPQRAVFWRQTGALLLADLHLGKAATFRRAGLAIPEGDNQSTLQRVDALISAWQPQSLILLGDIMHTSLATDPALHRQLLDWRASHPDLAITAIIGNHDRDIRRLEPVIDCQVEGLERAGLTLRHHPPETPTEAPWIAGHWHPVVRLAAGGDSLRLPAFIHEPDGGLVLPAFGGLTGGALVERRPGRRRYVTSEAAVFGIDTRETAD</sequence>
<keyword evidence="3" id="KW-1185">Reference proteome</keyword>
<dbReference type="Gene3D" id="3.60.21.10">
    <property type="match status" value="1"/>
</dbReference>
<organism evidence="2 3">
    <name type="scientific">Spiribacter vilamensis</name>
    <dbReference type="NCBI Taxonomy" id="531306"/>
    <lineage>
        <taxon>Bacteria</taxon>
        <taxon>Pseudomonadati</taxon>
        <taxon>Pseudomonadota</taxon>
        <taxon>Gammaproteobacteria</taxon>
        <taxon>Chromatiales</taxon>
        <taxon>Ectothiorhodospiraceae</taxon>
        <taxon>Spiribacter</taxon>
    </lineage>
</organism>
<dbReference type="InterPro" id="IPR029052">
    <property type="entry name" value="Metallo-depent_PP-like"/>
</dbReference>
<name>A0A4V2GIX5_9GAMM</name>
<dbReference type="InterPro" id="IPR026336">
    <property type="entry name" value="PdeM-like"/>
</dbReference>
<protein>
    <submittedName>
        <fullName evidence="2">Putative phosphoesterase</fullName>
    </submittedName>
</protein>
<dbReference type="NCBIfam" id="TIGR04123">
    <property type="entry name" value="P_estr_lig_assc"/>
    <property type="match status" value="1"/>
</dbReference>
<dbReference type="Pfam" id="PF00149">
    <property type="entry name" value="Metallophos"/>
    <property type="match status" value="1"/>
</dbReference>
<dbReference type="PIRSF" id="PIRSF000887">
    <property type="entry name" value="Pesterase_MJ0037"/>
    <property type="match status" value="1"/>
</dbReference>
<feature type="domain" description="Calcineurin-like phosphoesterase" evidence="1">
    <location>
        <begin position="29"/>
        <end position="120"/>
    </location>
</feature>
<reference evidence="2 3" key="1">
    <citation type="submission" date="2019-02" db="EMBL/GenBank/DDBJ databases">
        <title>Genomic Encyclopedia of Type Strains, Phase IV (KMG-IV): sequencing the most valuable type-strain genomes for metagenomic binning, comparative biology and taxonomic classification.</title>
        <authorList>
            <person name="Goeker M."/>
        </authorList>
    </citation>
    <scope>NUCLEOTIDE SEQUENCE [LARGE SCALE GENOMIC DNA]</scope>
    <source>
        <strain evidence="2 3">DSM 21056</strain>
    </source>
</reference>
<dbReference type="InterPro" id="IPR004843">
    <property type="entry name" value="Calcineurin-like_PHP"/>
</dbReference>
<dbReference type="PANTHER" id="PTHR39323:SF1">
    <property type="entry name" value="BLR1149 PROTEIN"/>
    <property type="match status" value="1"/>
</dbReference>
<evidence type="ECO:0000259" key="1">
    <source>
        <dbReference type="Pfam" id="PF00149"/>
    </source>
</evidence>
<dbReference type="RefSeq" id="WP_165385682.1">
    <property type="nucleotide sequence ID" value="NZ_SHLI01000001.1"/>
</dbReference>
<dbReference type="EMBL" id="SHLI01000001">
    <property type="protein sequence ID" value="RZU98055.1"/>
    <property type="molecule type" value="Genomic_DNA"/>
</dbReference>
<evidence type="ECO:0000313" key="3">
    <source>
        <dbReference type="Proteomes" id="UP000292298"/>
    </source>
</evidence>
<dbReference type="SUPFAM" id="SSF56300">
    <property type="entry name" value="Metallo-dependent phosphatases"/>
    <property type="match status" value="1"/>
</dbReference>
<dbReference type="Proteomes" id="UP000292298">
    <property type="component" value="Unassembled WGS sequence"/>
</dbReference>
<dbReference type="AlphaFoldDB" id="A0A4V2GIX5"/>
<accession>A0A4V2GIX5</accession>
<evidence type="ECO:0000313" key="2">
    <source>
        <dbReference type="EMBL" id="RZU98055.1"/>
    </source>
</evidence>
<proteinExistence type="predicted"/>
<comment type="caution">
    <text evidence="2">The sequence shown here is derived from an EMBL/GenBank/DDBJ whole genome shotgun (WGS) entry which is preliminary data.</text>
</comment>
<dbReference type="PANTHER" id="PTHR39323">
    <property type="entry name" value="BLR1149 PROTEIN"/>
    <property type="match status" value="1"/>
</dbReference>
<gene>
    <name evidence="2" type="ORF">EV698_0291</name>
</gene>
<dbReference type="InterPro" id="IPR024173">
    <property type="entry name" value="Pesterase_MJ0037-like"/>
</dbReference>